<feature type="repeat" description="ANK" evidence="12">
    <location>
        <begin position="238"/>
        <end position="270"/>
    </location>
</feature>
<evidence type="ECO:0000259" key="15">
    <source>
        <dbReference type="Pfam" id="PF01529"/>
    </source>
</evidence>
<evidence type="ECO:0000256" key="11">
    <source>
        <dbReference type="ARBA" id="ARBA00048048"/>
    </source>
</evidence>
<feature type="domain" description="Palmitoyltransferase DHHC" evidence="15">
    <location>
        <begin position="456"/>
        <end position="592"/>
    </location>
</feature>
<feature type="transmembrane region" description="Helical" evidence="13">
    <location>
        <begin position="377"/>
        <end position="395"/>
    </location>
</feature>
<evidence type="ECO:0000256" key="10">
    <source>
        <dbReference type="ARBA" id="ARBA00023315"/>
    </source>
</evidence>
<dbReference type="Pfam" id="PF01529">
    <property type="entry name" value="DHHC"/>
    <property type="match status" value="1"/>
</dbReference>
<dbReference type="PANTHER" id="PTHR24161:SF85">
    <property type="entry name" value="PALMITOYLTRANSFERASE HIP14"/>
    <property type="match status" value="1"/>
</dbReference>
<comment type="subcellular location">
    <subcellularLocation>
        <location evidence="1">Membrane</location>
        <topology evidence="1">Multi-pass membrane protein</topology>
    </subcellularLocation>
</comment>
<feature type="repeat" description="ANK" evidence="12">
    <location>
        <begin position="205"/>
        <end position="237"/>
    </location>
</feature>
<dbReference type="GO" id="GO:0016020">
    <property type="term" value="C:membrane"/>
    <property type="evidence" value="ECO:0007669"/>
    <property type="project" value="UniProtKB-SubCell"/>
</dbReference>
<dbReference type="PROSITE" id="PS50216">
    <property type="entry name" value="DHHC"/>
    <property type="match status" value="1"/>
</dbReference>
<protein>
    <recommendedName>
        <fullName evidence="13">Palmitoyltransferase</fullName>
        <ecNumber evidence="13">2.3.1.225</ecNumber>
    </recommendedName>
</protein>
<dbReference type="PANTHER" id="PTHR24161">
    <property type="entry name" value="ANK_REP_REGION DOMAIN-CONTAINING PROTEIN-RELATED"/>
    <property type="match status" value="1"/>
</dbReference>
<evidence type="ECO:0000256" key="4">
    <source>
        <dbReference type="ARBA" id="ARBA00022737"/>
    </source>
</evidence>
<dbReference type="Gene3D" id="1.25.40.20">
    <property type="entry name" value="Ankyrin repeat-containing domain"/>
    <property type="match status" value="2"/>
</dbReference>
<dbReference type="OrthoDB" id="6781668at2759"/>
<keyword evidence="5 13" id="KW-1133">Transmembrane helix</keyword>
<dbReference type="EMBL" id="SELW01000680">
    <property type="protein sequence ID" value="TID13309.1"/>
    <property type="molecule type" value="Genomic_DNA"/>
</dbReference>
<accession>A0A4T0WVY6</accession>
<keyword evidence="10 13" id="KW-0012">Acyltransferase</keyword>
<evidence type="ECO:0000256" key="12">
    <source>
        <dbReference type="PROSITE-ProRule" id="PRU00023"/>
    </source>
</evidence>
<dbReference type="SMART" id="SM00248">
    <property type="entry name" value="ANK"/>
    <property type="match status" value="4"/>
</dbReference>
<feature type="transmembrane region" description="Helical" evidence="13">
    <location>
        <begin position="559"/>
        <end position="579"/>
    </location>
</feature>
<dbReference type="Pfam" id="PF12796">
    <property type="entry name" value="Ank_2"/>
    <property type="match status" value="2"/>
</dbReference>
<name>A0A4T0WVY6_9ASCO</name>
<dbReference type="InterPro" id="IPR036770">
    <property type="entry name" value="Ankyrin_rpt-contain_sf"/>
</dbReference>
<feature type="repeat" description="ANK" evidence="12">
    <location>
        <begin position="93"/>
        <end position="125"/>
    </location>
</feature>
<evidence type="ECO:0000256" key="6">
    <source>
        <dbReference type="ARBA" id="ARBA00023043"/>
    </source>
</evidence>
<dbReference type="SUPFAM" id="SSF48403">
    <property type="entry name" value="Ankyrin repeat"/>
    <property type="match status" value="1"/>
</dbReference>
<evidence type="ECO:0000256" key="8">
    <source>
        <dbReference type="ARBA" id="ARBA00023139"/>
    </source>
</evidence>
<dbReference type="STRING" id="52247.A0A4T0WVY6"/>
<evidence type="ECO:0000256" key="5">
    <source>
        <dbReference type="ARBA" id="ARBA00022989"/>
    </source>
</evidence>
<comment type="caution">
    <text evidence="16">The sequence shown here is derived from an EMBL/GenBank/DDBJ whole genome shotgun (WGS) entry which is preliminary data.</text>
</comment>
<evidence type="ECO:0000256" key="3">
    <source>
        <dbReference type="ARBA" id="ARBA00022692"/>
    </source>
</evidence>
<comment type="catalytic activity">
    <reaction evidence="11 13">
        <text>L-cysteinyl-[protein] + hexadecanoyl-CoA = S-hexadecanoyl-L-cysteinyl-[protein] + CoA</text>
        <dbReference type="Rhea" id="RHEA:36683"/>
        <dbReference type="Rhea" id="RHEA-COMP:10131"/>
        <dbReference type="Rhea" id="RHEA-COMP:11032"/>
        <dbReference type="ChEBI" id="CHEBI:29950"/>
        <dbReference type="ChEBI" id="CHEBI:57287"/>
        <dbReference type="ChEBI" id="CHEBI:57379"/>
        <dbReference type="ChEBI" id="CHEBI:74151"/>
        <dbReference type="EC" id="2.3.1.225"/>
    </reaction>
</comment>
<evidence type="ECO:0000256" key="2">
    <source>
        <dbReference type="ARBA" id="ARBA00010104"/>
    </source>
</evidence>
<dbReference type="PROSITE" id="PS50088">
    <property type="entry name" value="ANK_REPEAT"/>
    <property type="match status" value="3"/>
</dbReference>
<evidence type="ECO:0000313" key="17">
    <source>
        <dbReference type="Proteomes" id="UP000307173"/>
    </source>
</evidence>
<comment type="similarity">
    <text evidence="2">Belongs to the DHHC palmitoyltransferase family. AKR/ZDHHC17 subfamily.</text>
</comment>
<keyword evidence="7 13" id="KW-0472">Membrane</keyword>
<dbReference type="Proteomes" id="UP000307173">
    <property type="component" value="Unassembled WGS sequence"/>
</dbReference>
<reference evidence="16 17" key="1">
    <citation type="journal article" date="2019" name="Front. Genet.">
        <title>Whole-Genome Sequencing of the Opportunistic Yeast Pathogen Candida inconspicua Uncovers Its Hybrid Origin.</title>
        <authorList>
            <person name="Mixao V."/>
            <person name="Hansen A.P."/>
            <person name="Saus E."/>
            <person name="Boekhout T."/>
            <person name="Lass-Florl C."/>
            <person name="Gabaldon T."/>
        </authorList>
    </citation>
    <scope>NUCLEOTIDE SEQUENCE [LARGE SCALE GENOMIC DNA]</scope>
    <source>
        <strain evidence="16 17">CBS 180</strain>
    </source>
</reference>
<comment type="domain">
    <text evidence="13">The DHHC domain is required for palmitoyltransferase activity.</text>
</comment>
<evidence type="ECO:0000256" key="7">
    <source>
        <dbReference type="ARBA" id="ARBA00023136"/>
    </source>
</evidence>
<dbReference type="InterPro" id="IPR001594">
    <property type="entry name" value="Palmitoyltrfase_DHHC"/>
</dbReference>
<keyword evidence="13" id="KW-0808">Transferase</keyword>
<dbReference type="GO" id="GO:0019706">
    <property type="term" value="F:protein-cysteine S-palmitoyltransferase activity"/>
    <property type="evidence" value="ECO:0007669"/>
    <property type="project" value="UniProtKB-EC"/>
</dbReference>
<dbReference type="PROSITE" id="PS50297">
    <property type="entry name" value="ANK_REP_REGION"/>
    <property type="match status" value="3"/>
</dbReference>
<proteinExistence type="inferred from homology"/>
<gene>
    <name evidence="16" type="ORF">CANINC_004996</name>
</gene>
<keyword evidence="3 13" id="KW-0812">Transmembrane</keyword>
<evidence type="ECO:0000256" key="9">
    <source>
        <dbReference type="ARBA" id="ARBA00023288"/>
    </source>
</evidence>
<evidence type="ECO:0000256" key="13">
    <source>
        <dbReference type="RuleBase" id="RU079119"/>
    </source>
</evidence>
<feature type="transmembrane region" description="Helical" evidence="13">
    <location>
        <begin position="339"/>
        <end position="357"/>
    </location>
</feature>
<evidence type="ECO:0000256" key="14">
    <source>
        <dbReference type="SAM" id="MobiDB-lite"/>
    </source>
</evidence>
<keyword evidence="9" id="KW-0449">Lipoprotein</keyword>
<feature type="transmembrane region" description="Helical" evidence="13">
    <location>
        <begin position="504"/>
        <end position="527"/>
    </location>
</feature>
<dbReference type="EC" id="2.3.1.225" evidence="13"/>
<dbReference type="InterPro" id="IPR002110">
    <property type="entry name" value="Ankyrin_rpt"/>
</dbReference>
<keyword evidence="17" id="KW-1185">Reference proteome</keyword>
<dbReference type="AlphaFoldDB" id="A0A4T0WVY6"/>
<keyword evidence="4" id="KW-0677">Repeat</keyword>
<evidence type="ECO:0000313" key="16">
    <source>
        <dbReference type="EMBL" id="TID13309.1"/>
    </source>
</evidence>
<feature type="region of interest" description="Disordered" evidence="14">
    <location>
        <begin position="598"/>
        <end position="628"/>
    </location>
</feature>
<feature type="transmembrane region" description="Helical" evidence="13">
    <location>
        <begin position="407"/>
        <end position="428"/>
    </location>
</feature>
<organism evidence="16 17">
    <name type="scientific">Pichia inconspicua</name>
    <dbReference type="NCBI Taxonomy" id="52247"/>
    <lineage>
        <taxon>Eukaryota</taxon>
        <taxon>Fungi</taxon>
        <taxon>Dikarya</taxon>
        <taxon>Ascomycota</taxon>
        <taxon>Saccharomycotina</taxon>
        <taxon>Pichiomycetes</taxon>
        <taxon>Pichiales</taxon>
        <taxon>Pichiaceae</taxon>
        <taxon>Pichia</taxon>
    </lineage>
</organism>
<keyword evidence="6 12" id="KW-0040">ANK repeat</keyword>
<evidence type="ECO:0000256" key="1">
    <source>
        <dbReference type="ARBA" id="ARBA00004141"/>
    </source>
</evidence>
<keyword evidence="8" id="KW-0564">Palmitate</keyword>
<sequence>MVKDEPLVSLEDSNMNLAENDSQSNLSISSMNVLTDTAHGENNLDANDSNNDANIIKQLITAAQCGNLEILKSYLEKSPSNPTPLSPNTTDSDGITLVHWAALNNRLEIIKYLVSKGADPDVPAGDMNATPLLWAARYGLVYIVDYLIREAHADYSIVDKNGIGIHLASVFSSNVMMVIYALWTINELKDSKNTEIDGVNTADPTGRTLLHWAAYQGDFLTVDVLINAGAKVDLLDSEGFTPLHWALVNGSKSVVSSLLAANSDVTLKTGNGRSTWDIATDMKHNSMWNSILKEFFRDPTSGEKLNILISKDTATFLAFFIPYITLPLVLLILTSNLNIYFKLLLTLALIIFQQQFLKRVVIPAISQQKITLLKSPFFAGVFSSTAYWCIVTWFFKMGISTLKTAFFSNIIFSLTATATIVCFIKAMTMDPGYIPSNKDPLIVKEIIFQLLETRSFDSNHFCIHSNIKKPLRAKFSREAKLNIARFDHYCPWVNNNIGVRNHKVFFAFAVALTLGILSWLNITLTYFKTATKLTDSHSCIHLSEALCEGYYGSPFMLGLFWWVSLQAVWLTFLVIVQFFQISKGYTTYEFSHKHKHESHNNNFSSVPPDDSNDKNIDNDETNDELTNLTPSTMNTTVRVLSKILDSKFCKMVGLDQLLFITTDIIERKMKHFEKNNFDFGFRQNWIDFLFLKRTNDPISFKSLISLPLHGEGNINGYLVDYYKLYEVPQQA</sequence>